<comment type="caution">
    <text evidence="6">The sequence shown here is derived from an EMBL/GenBank/DDBJ whole genome shotgun (WGS) entry which is preliminary data.</text>
</comment>
<evidence type="ECO:0000256" key="1">
    <source>
        <dbReference type="ARBA" id="ARBA00008102"/>
    </source>
</evidence>
<dbReference type="InterPro" id="IPR008015">
    <property type="entry name" value="PDED_dom"/>
</dbReference>
<dbReference type="OrthoDB" id="10248777at2759"/>
<keyword evidence="4" id="KW-0446">Lipid-binding</keyword>
<dbReference type="GO" id="GO:0008289">
    <property type="term" value="F:lipid binding"/>
    <property type="evidence" value="ECO:0007669"/>
    <property type="project" value="UniProtKB-KW"/>
</dbReference>
<dbReference type="PANTHER" id="PTHR12951">
    <property type="entry name" value="RETINAL PROTEIN 4"/>
    <property type="match status" value="1"/>
</dbReference>
<protein>
    <submittedName>
        <fullName evidence="6">Signal transduction protein</fullName>
    </submittedName>
</protein>
<evidence type="ECO:0000256" key="4">
    <source>
        <dbReference type="ARBA" id="ARBA00023121"/>
    </source>
</evidence>
<name>A0A4Z1SSG4_GIAMU</name>
<dbReference type="InterPro" id="IPR051519">
    <property type="entry name" value="PDE6D_unc-119_myristoyl-bd"/>
</dbReference>
<gene>
    <name evidence="6" type="ORF">GMRT_15301</name>
</gene>
<dbReference type="EMBL" id="VDLU01000002">
    <property type="protein sequence ID" value="TNJ28882.1"/>
    <property type="molecule type" value="Genomic_DNA"/>
</dbReference>
<dbReference type="Pfam" id="PF05351">
    <property type="entry name" value="GMP_PDE_delta"/>
    <property type="match status" value="1"/>
</dbReference>
<reference evidence="6 7" key="1">
    <citation type="submission" date="2019-05" db="EMBL/GenBank/DDBJ databases">
        <title>The compact genome of Giardia muris reveals important steps in the evolution of intestinal protozoan parasites.</title>
        <authorList>
            <person name="Xu F."/>
            <person name="Jimenez-Gonzalez A."/>
            <person name="Einarsson E."/>
            <person name="Astvaldsson A."/>
            <person name="Peirasmaki D."/>
            <person name="Eckmann L."/>
            <person name="Andersson J.O."/>
            <person name="Svard S.G."/>
            <person name="Jerlstrom-Hultqvist J."/>
        </authorList>
    </citation>
    <scope>NUCLEOTIDE SEQUENCE [LARGE SCALE GENOMIC DNA]</scope>
    <source>
        <strain evidence="6 7">Roberts-Thomson</strain>
    </source>
</reference>
<feature type="domain" description="GMP phosphodiesterase delta subunit" evidence="5">
    <location>
        <begin position="25"/>
        <end position="171"/>
    </location>
</feature>
<dbReference type="SUPFAM" id="SSF81296">
    <property type="entry name" value="E set domains"/>
    <property type="match status" value="1"/>
</dbReference>
<evidence type="ECO:0000259" key="5">
    <source>
        <dbReference type="Pfam" id="PF05351"/>
    </source>
</evidence>
<evidence type="ECO:0000313" key="7">
    <source>
        <dbReference type="Proteomes" id="UP000315496"/>
    </source>
</evidence>
<dbReference type="Gene3D" id="2.70.50.40">
    <property type="entry name" value="GMP phosphodiesterase, delta subunit"/>
    <property type="match status" value="1"/>
</dbReference>
<comment type="similarity">
    <text evidence="1">Belongs to the PDE6D/unc-119 family.</text>
</comment>
<dbReference type="VEuPathDB" id="GiardiaDB:GMRT_15301"/>
<evidence type="ECO:0000256" key="3">
    <source>
        <dbReference type="ARBA" id="ARBA00022927"/>
    </source>
</evidence>
<dbReference type="GO" id="GO:0042953">
    <property type="term" value="P:lipoprotein transport"/>
    <property type="evidence" value="ECO:0007669"/>
    <property type="project" value="TreeGrafter"/>
</dbReference>
<sequence>MNNPTFLPMEPDGEPEYYTAPDIPITITGFSIRDPESGKLFFQKTEDTLVTGRFEPIPAVPMENGICYVLPKSFIDAKTIACQVTLRNLTEIGITNLTIKEEHYLLGNPLQNFEFTCPFLAPLSYNTWENIYEPGFTINRTLRDALLKGPWSVVTRIYVEERLVLKNQAILRFD</sequence>
<proteinExistence type="inferred from homology"/>
<dbReference type="PANTHER" id="PTHR12951:SF1">
    <property type="entry name" value="PROTEIN UNC-119 HOMOLOG"/>
    <property type="match status" value="1"/>
</dbReference>
<evidence type="ECO:0000313" key="6">
    <source>
        <dbReference type="EMBL" id="TNJ28882.1"/>
    </source>
</evidence>
<dbReference type="InterPro" id="IPR037036">
    <property type="entry name" value="PDED_dom_sf"/>
</dbReference>
<keyword evidence="2" id="KW-0813">Transport</keyword>
<dbReference type="GO" id="GO:0060271">
    <property type="term" value="P:cilium assembly"/>
    <property type="evidence" value="ECO:0007669"/>
    <property type="project" value="TreeGrafter"/>
</dbReference>
<dbReference type="GO" id="GO:0005929">
    <property type="term" value="C:cilium"/>
    <property type="evidence" value="ECO:0007669"/>
    <property type="project" value="TreeGrafter"/>
</dbReference>
<dbReference type="InterPro" id="IPR014756">
    <property type="entry name" value="Ig_E-set"/>
</dbReference>
<keyword evidence="7" id="KW-1185">Reference proteome</keyword>
<keyword evidence="3" id="KW-0653">Protein transport</keyword>
<evidence type="ECO:0000256" key="2">
    <source>
        <dbReference type="ARBA" id="ARBA00022448"/>
    </source>
</evidence>
<dbReference type="Proteomes" id="UP000315496">
    <property type="component" value="Chromosome 2"/>
</dbReference>
<dbReference type="AlphaFoldDB" id="A0A4Z1SSG4"/>
<organism evidence="6 7">
    <name type="scientific">Giardia muris</name>
    <dbReference type="NCBI Taxonomy" id="5742"/>
    <lineage>
        <taxon>Eukaryota</taxon>
        <taxon>Metamonada</taxon>
        <taxon>Diplomonadida</taxon>
        <taxon>Hexamitidae</taxon>
        <taxon>Giardiinae</taxon>
        <taxon>Giardia</taxon>
    </lineage>
</organism>
<accession>A0A4Z1SSG4</accession>